<evidence type="ECO:0000313" key="10">
    <source>
        <dbReference type="EMBL" id="WIA20435.1"/>
    </source>
</evidence>
<proteinExistence type="inferred from homology"/>
<keyword evidence="8" id="KW-0175">Coiled coil</keyword>
<dbReference type="SMART" id="SM00299">
    <property type="entry name" value="CLH"/>
    <property type="match status" value="7"/>
</dbReference>
<dbReference type="InterPro" id="IPR016024">
    <property type="entry name" value="ARM-type_fold"/>
</dbReference>
<dbReference type="PIRSF" id="PIRSF002290">
    <property type="entry name" value="Clathrin_H_chain"/>
    <property type="match status" value="1"/>
</dbReference>
<dbReference type="InterPro" id="IPR016341">
    <property type="entry name" value="Clathrin_heavy_chain"/>
</dbReference>
<keyword evidence="5 6" id="KW-0968">Cytoplasmic vesicle</keyword>
<keyword evidence="3 6" id="KW-0472">Membrane</keyword>
<dbReference type="InterPro" id="IPR015348">
    <property type="entry name" value="Clathrin_H-chain_linker_core"/>
</dbReference>
<comment type="subcellular location">
    <subcellularLocation>
        <location evidence="6">Cytoplasmic vesicle membrane</location>
        <topology evidence="6">Peripheral membrane protein</topology>
        <orientation evidence="6">Cytoplasmic side</orientation>
    </subcellularLocation>
    <subcellularLocation>
        <location evidence="6">Membrane</location>
        <location evidence="6">Coated pit</location>
        <topology evidence="6">Peripheral membrane protein</topology>
        <orientation evidence="6">Cytoplasmic side</orientation>
    </subcellularLocation>
</comment>
<evidence type="ECO:0000256" key="5">
    <source>
        <dbReference type="ARBA" id="ARBA00023329"/>
    </source>
</evidence>
<evidence type="ECO:0000256" key="7">
    <source>
        <dbReference type="PROSITE-ProRule" id="PRU01006"/>
    </source>
</evidence>
<dbReference type="PANTHER" id="PTHR10292">
    <property type="entry name" value="CLATHRIN HEAVY CHAIN RELATED"/>
    <property type="match status" value="1"/>
</dbReference>
<feature type="repeat" description="CHCR" evidence="7">
    <location>
        <begin position="1435"/>
        <end position="1578"/>
    </location>
</feature>
<dbReference type="SUPFAM" id="SSF50989">
    <property type="entry name" value="Clathrin heavy-chain terminal domain"/>
    <property type="match status" value="1"/>
</dbReference>
<sequence length="1736" mass="193035">MAAAAPLVVQEKLLLPSIGVAQEFISFKNCSMESEKYVCIRETGAQNQVVIVDMAAPLSPARRQITADSALMCLDKKVIALKATTAGTPGDALQVFNLDTKTKLKAHQMPEPVEFWKWISATQLGLVTASSVYHWDIEGAGDAPVKVFDRTPNLAGAQIISYRTSPDGKWCVLIGITQGAPERPQLARGLMQLFSIEQQKSQPLEAHAAAFSTVKFAGRDAPSTVISFAQKTLKDGQVVSKLHVIELGSVPGGAVKRNAELFFPAEFADDFPVSLQISERFGLVYVVTKLGLLFVYDLETATAVYRNRISPDPIFLACGSDSTGGILAINRRGQVLLATVNEPAMVPFVSQQLNNLDLALSLAKRGNLPGAEGLVLQQFERLFGAGQYKEAAECAAESPQGLLRTREVLERLKGVPPSPGQKPAMLVYLGVLLQKGKLNALESAELARLVLAQNKKELLVNWWNDGKLEASEELGDMLSAAGDKDLALKIYQLCGASGKVIVALAEKGDMSALQAYTGQSGGSLNYLQLLQQLMMNNPSGAVSLAKMVAKQSPPPVDVNTMADLFLQRNMVREGTAFLLDALAGDKPEEGPLQTKLLEINLVTNPQVADAILANGTLTHYDRPRIAQLCEKAGLYMRALQHYTDLKDLKRSIVNTHAIDPQALTEFFGTLSADWALECLKELLLTNMQANLQLVVNIAKEYTEQLGSGKIIELLESYNSYPGLYLYLGSRIAFSEDPEEHYKYIEAAARTGQIKEVERATRESAFYPPERVKAFLMEAKLPDARPLINVCDRHDLVEDLTTYLYNASLLKYIEGYVQKVSPQKTPKVVGALLDCEAPDDFVNNLILSVRSLLPVDALVEEVEKRNRLKLLTPFLEHLIREGSQDSHVHDALGKIIIDTNNNPEHFLTTNPYYNSLVVGKYAEKRDPNLACVAYKRGSCDDALIECTNRNSLFKLQARYIVDRGDQPLWDKVLGEENTFRRQLIDQVVSTALPESRNPEQVSVTVKAFMRHELQAELIELLEKIVLNNSAFSSNANLQNLLILTAIKADPSRVKDYIYRLDNFDGPAVAEKAIEFGQYEEAFEIYKKFGKKVEAVQVLLTHCKDLDRAHDYANKVDEAPVWSELGHAYLEAEQVPDAIASYLRSSDSSRYLQVIEACTAAGCYEDLVKYLLMVRKKVKESKVDSELLYAYARVNNLGEIDAFLHTSHQANLQSVGDRCFDEGMYEAARLLFTHIPNWGRLASTLVRLHRFQEAVDAARKANSSKTWKEVCFACVEEGEFKLGQLCGLNIIVNADDLDEVSEFYQRRGHFEQLMSLMESGLGLERAHMGIFTELGLLYAKFRPAKLMEHLKLFGKRLNIPRLIRVCEEQGHWKELVHLYIQYDEYDNAAHAMIAHSPVAWEHVTFKDVAIKVSNVDVYYKGIRFYLQEHPELLADVMKAMEVRLDHARVVLMFRKEGALPLIKDYLLNVQKTNILEVNEAVNELLIDEEDFEGLRSSITTHDNFDQVGLASRLERHELLEFRRLAAFVYKKNLRWKKAVELAKADKLYKDAMEAVAGSGSPELAEELLRYHCLRQTLLTSALYKDAMETVAVSGSPELAEELLRWFVGANEPECFAACLYSCYELLRPDVVLEVAWMHKLMDYAMPYIIMAVKEYSGKVELLMSERKEAKEAVQAQADTMKQAQAQANSFQMLMPLALPAPAADPAAAAAAGYGMHPAAGFGGAAAGFTGQPGYGGGY</sequence>
<evidence type="ECO:0000256" key="8">
    <source>
        <dbReference type="SAM" id="Coils"/>
    </source>
</evidence>
<evidence type="ECO:0000313" key="11">
    <source>
        <dbReference type="Proteomes" id="UP001244341"/>
    </source>
</evidence>
<feature type="repeat" description="CHCR" evidence="7">
    <location>
        <begin position="698"/>
        <end position="840"/>
    </location>
</feature>
<dbReference type="InterPro" id="IPR022365">
    <property type="entry name" value="Clathrin_H-chain_propeller_rpt"/>
</dbReference>
<evidence type="ECO:0000256" key="4">
    <source>
        <dbReference type="ARBA" id="ARBA00023176"/>
    </source>
</evidence>
<reference evidence="10 11" key="1">
    <citation type="submission" date="2023-05" db="EMBL/GenBank/DDBJ databases">
        <title>A 100% complete, gapless, phased diploid assembly of the Scenedesmus obliquus UTEX 3031 genome.</title>
        <authorList>
            <person name="Biondi T.C."/>
            <person name="Hanschen E.R."/>
            <person name="Kwon T."/>
            <person name="Eng W."/>
            <person name="Kruse C.P.S."/>
            <person name="Koehler S.I."/>
            <person name="Kunde Y."/>
            <person name="Gleasner C.D."/>
            <person name="You Mak K.T."/>
            <person name="Polle J."/>
            <person name="Hovde B.T."/>
            <person name="Starkenburg S.R."/>
        </authorList>
    </citation>
    <scope>NUCLEOTIDE SEQUENCE [LARGE SCALE GENOMIC DNA]</scope>
    <source>
        <strain evidence="10 11">DOE0152z</strain>
    </source>
</reference>
<dbReference type="Pfam" id="PF01394">
    <property type="entry name" value="Clathrin_propel"/>
    <property type="match status" value="1"/>
</dbReference>
<comment type="function">
    <text evidence="6">Clathrin is the major protein of the polyhedral coat of coated pits and vesicles.</text>
</comment>
<dbReference type="Gene3D" id="1.25.40.730">
    <property type="match status" value="2"/>
</dbReference>
<dbReference type="InterPro" id="IPR016025">
    <property type="entry name" value="Clathrin_H-chain_N"/>
</dbReference>
<dbReference type="Gene3D" id="2.130.10.110">
    <property type="entry name" value="Clathrin heavy-chain terminal domain"/>
    <property type="match status" value="1"/>
</dbReference>
<feature type="coiled-coil region" evidence="8">
    <location>
        <begin position="1650"/>
        <end position="1684"/>
    </location>
</feature>
<evidence type="ECO:0000256" key="3">
    <source>
        <dbReference type="ARBA" id="ARBA00023136"/>
    </source>
</evidence>
<dbReference type="InterPro" id="IPR000547">
    <property type="entry name" value="Clathrin_H-chain/VPS_repeat"/>
</dbReference>
<dbReference type="EMBL" id="CP126219">
    <property type="protein sequence ID" value="WIA20435.1"/>
    <property type="molecule type" value="Genomic_DNA"/>
</dbReference>
<evidence type="ECO:0000256" key="6">
    <source>
        <dbReference type="PIRNR" id="PIRNR002290"/>
    </source>
</evidence>
<feature type="domain" description="Clathrin heavy chain linker core motif" evidence="9">
    <location>
        <begin position="346"/>
        <end position="365"/>
    </location>
</feature>
<feature type="repeat" description="CHCR" evidence="7">
    <location>
        <begin position="845"/>
        <end position="984"/>
    </location>
</feature>
<protein>
    <recommendedName>
        <fullName evidence="6">Clathrin heavy chain</fullName>
    </recommendedName>
</protein>
<dbReference type="Gene3D" id="1.25.40.10">
    <property type="entry name" value="Tetratricopeptide repeat domain"/>
    <property type="match status" value="3"/>
</dbReference>
<feature type="repeat" description="CHCR" evidence="7">
    <location>
        <begin position="549"/>
        <end position="695"/>
    </location>
</feature>
<feature type="repeat" description="CHCR" evidence="7">
    <location>
        <begin position="991"/>
        <end position="1136"/>
    </location>
</feature>
<keyword evidence="4 6" id="KW-0168">Coated pit</keyword>
<dbReference type="Pfam" id="PF09268">
    <property type="entry name" value="Clathrin-link"/>
    <property type="match status" value="1"/>
</dbReference>
<dbReference type="PROSITE" id="PS50236">
    <property type="entry name" value="CHCR"/>
    <property type="match status" value="7"/>
</dbReference>
<keyword evidence="11" id="KW-1185">Reference proteome</keyword>
<feature type="repeat" description="CHCR" evidence="7">
    <location>
        <begin position="1286"/>
        <end position="1432"/>
    </location>
</feature>
<comment type="similarity">
    <text evidence="1 6">Belongs to the clathrin heavy chain family.</text>
</comment>
<name>A0ABY8UH28_TETOB</name>
<evidence type="ECO:0000256" key="2">
    <source>
        <dbReference type="ARBA" id="ARBA00022737"/>
    </source>
</evidence>
<evidence type="ECO:0000259" key="9">
    <source>
        <dbReference type="Pfam" id="PF09268"/>
    </source>
</evidence>
<evidence type="ECO:0000256" key="1">
    <source>
        <dbReference type="ARBA" id="ARBA00009535"/>
    </source>
</evidence>
<dbReference type="SUPFAM" id="SSF48371">
    <property type="entry name" value="ARM repeat"/>
    <property type="match status" value="6"/>
</dbReference>
<dbReference type="Pfam" id="PF13838">
    <property type="entry name" value="Clathrin_H_link"/>
    <property type="match status" value="1"/>
</dbReference>
<dbReference type="Proteomes" id="UP001244341">
    <property type="component" value="Chromosome 12b"/>
</dbReference>
<gene>
    <name evidence="10" type="ORF">OEZ85_004847</name>
</gene>
<dbReference type="Pfam" id="PF00637">
    <property type="entry name" value="Clathrin"/>
    <property type="match status" value="7"/>
</dbReference>
<dbReference type="PANTHER" id="PTHR10292:SF1">
    <property type="entry name" value="CLATHRIN HEAVY CHAIN"/>
    <property type="match status" value="1"/>
</dbReference>
<dbReference type="InterPro" id="IPR011990">
    <property type="entry name" value="TPR-like_helical_dom_sf"/>
</dbReference>
<feature type="repeat" description="CHCR" evidence="7">
    <location>
        <begin position="1140"/>
        <end position="1281"/>
    </location>
</feature>
<organism evidence="10 11">
    <name type="scientific">Tetradesmus obliquus</name>
    <name type="common">Green alga</name>
    <name type="synonym">Acutodesmus obliquus</name>
    <dbReference type="NCBI Taxonomy" id="3088"/>
    <lineage>
        <taxon>Eukaryota</taxon>
        <taxon>Viridiplantae</taxon>
        <taxon>Chlorophyta</taxon>
        <taxon>core chlorophytes</taxon>
        <taxon>Chlorophyceae</taxon>
        <taxon>CS clade</taxon>
        <taxon>Sphaeropleales</taxon>
        <taxon>Scenedesmaceae</taxon>
        <taxon>Tetradesmus</taxon>
    </lineage>
</organism>
<dbReference type="InterPro" id="IPR055358">
    <property type="entry name" value="CHCR"/>
</dbReference>
<accession>A0ABY8UH28</accession>
<keyword evidence="2" id="KW-0677">Repeat</keyword>